<comment type="caution">
    <text evidence="2">The sequence shown here is derived from an EMBL/GenBank/DDBJ whole genome shotgun (WGS) entry which is preliminary data.</text>
</comment>
<accession>A0A9W4EAR8</accession>
<keyword evidence="3" id="KW-1185">Reference proteome</keyword>
<name>A0A9W4EAR8_9ACTN</name>
<dbReference type="AlphaFoldDB" id="A0A9W4EAR8"/>
<proteinExistence type="predicted"/>
<organism evidence="2 3">
    <name type="scientific">Actinacidiphila cocklensis</name>
    <dbReference type="NCBI Taxonomy" id="887465"/>
    <lineage>
        <taxon>Bacteria</taxon>
        <taxon>Bacillati</taxon>
        <taxon>Actinomycetota</taxon>
        <taxon>Actinomycetes</taxon>
        <taxon>Kitasatosporales</taxon>
        <taxon>Streptomycetaceae</taxon>
        <taxon>Actinacidiphila</taxon>
    </lineage>
</organism>
<dbReference type="EMBL" id="CAJSLV010000090">
    <property type="protein sequence ID" value="CAG6397593.1"/>
    <property type="molecule type" value="Genomic_DNA"/>
</dbReference>
<sequence length="234" mass="24340">MHEVAEVHPGGCPRELRPDRRRQSAAAARPIAAARSGYATGCAAGCSGGFGGGFAGGCTVGFIALVRPPLHPPWPERVRRVHGASLSGPSHPLLRVGAFRLPFDGARDGVAGPQRAEGVVAQVREPPLALRLASRVVTEIQIACEQGEFVVRAEGALRVAPQGAEALDGSGPGRHAEPRGQDAQGQADRGLPAMAGDDRGEHFLADLAGVRLGPVLVQDLRVDGLDPQLVFYGL</sequence>
<feature type="region of interest" description="Disordered" evidence="1">
    <location>
        <begin position="1"/>
        <end position="27"/>
    </location>
</feature>
<evidence type="ECO:0000313" key="2">
    <source>
        <dbReference type="EMBL" id="CAG6397593.1"/>
    </source>
</evidence>
<reference evidence="2" key="1">
    <citation type="submission" date="2021-05" db="EMBL/GenBank/DDBJ databases">
        <authorList>
            <person name="Arsene-Ploetze F."/>
        </authorList>
    </citation>
    <scope>NUCLEOTIDE SEQUENCE</scope>
    <source>
        <strain evidence="2">DSM 42138</strain>
    </source>
</reference>
<protein>
    <submittedName>
        <fullName evidence="2">Uncharacterized protein</fullName>
    </submittedName>
</protein>
<evidence type="ECO:0000256" key="1">
    <source>
        <dbReference type="SAM" id="MobiDB-lite"/>
    </source>
</evidence>
<dbReference type="Proteomes" id="UP001152519">
    <property type="component" value="Unassembled WGS sequence"/>
</dbReference>
<feature type="region of interest" description="Disordered" evidence="1">
    <location>
        <begin position="164"/>
        <end position="195"/>
    </location>
</feature>
<gene>
    <name evidence="2" type="ORF">SCOCK_580019</name>
</gene>
<evidence type="ECO:0000313" key="3">
    <source>
        <dbReference type="Proteomes" id="UP001152519"/>
    </source>
</evidence>